<gene>
    <name evidence="1" type="ORF">SHERM_26644</name>
</gene>
<name>A0A9N7RHP9_STRHE</name>
<evidence type="ECO:0000313" key="2">
    <source>
        <dbReference type="Proteomes" id="UP001153555"/>
    </source>
</evidence>
<feature type="non-terminal residue" evidence="1">
    <location>
        <position position="1"/>
    </location>
</feature>
<accession>A0A9N7RHP9</accession>
<comment type="caution">
    <text evidence="1">The sequence shown here is derived from an EMBL/GenBank/DDBJ whole genome shotgun (WGS) entry which is preliminary data.</text>
</comment>
<feature type="non-terminal residue" evidence="1">
    <location>
        <position position="209"/>
    </location>
</feature>
<dbReference type="AlphaFoldDB" id="A0A9N7RHP9"/>
<reference evidence="1" key="1">
    <citation type="submission" date="2019-12" db="EMBL/GenBank/DDBJ databases">
        <authorList>
            <person name="Scholes J."/>
        </authorList>
    </citation>
    <scope>NUCLEOTIDE SEQUENCE</scope>
</reference>
<keyword evidence="2" id="KW-1185">Reference proteome</keyword>
<dbReference type="EMBL" id="CACSLK010027831">
    <property type="protein sequence ID" value="CAA0831264.1"/>
    <property type="molecule type" value="Genomic_DNA"/>
</dbReference>
<organism evidence="1 2">
    <name type="scientific">Striga hermonthica</name>
    <name type="common">Purple witchweed</name>
    <name type="synonym">Buchnera hermonthica</name>
    <dbReference type="NCBI Taxonomy" id="68872"/>
    <lineage>
        <taxon>Eukaryota</taxon>
        <taxon>Viridiplantae</taxon>
        <taxon>Streptophyta</taxon>
        <taxon>Embryophyta</taxon>
        <taxon>Tracheophyta</taxon>
        <taxon>Spermatophyta</taxon>
        <taxon>Magnoliopsida</taxon>
        <taxon>eudicotyledons</taxon>
        <taxon>Gunneridae</taxon>
        <taxon>Pentapetalae</taxon>
        <taxon>asterids</taxon>
        <taxon>lamiids</taxon>
        <taxon>Lamiales</taxon>
        <taxon>Orobanchaceae</taxon>
        <taxon>Buchnereae</taxon>
        <taxon>Striga</taxon>
    </lineage>
</organism>
<protein>
    <submittedName>
        <fullName evidence="1">Uncharacterized protein</fullName>
    </submittedName>
</protein>
<evidence type="ECO:0000313" key="1">
    <source>
        <dbReference type="EMBL" id="CAA0831264.1"/>
    </source>
</evidence>
<proteinExistence type="predicted"/>
<dbReference type="Proteomes" id="UP001153555">
    <property type="component" value="Unassembled WGS sequence"/>
</dbReference>
<sequence length="209" mass="22842">LNHRGLLIGWGSRPLGILANLQLGGSTDHLGVRQSSVASQGVTKVGAKTITETKGLLLVGIHEHRGKCAHTSEVALVDIHGTGSLLELPEVLQHLGTVSLWVVLVLDYSNHLVPSQGIPLSTRTKPPIVIPPSPSISGHHERGTTDFHLISGEQHIKDTLQLLKPFSHNFGAINSVERRRMHVTEIDHSLGNGISTRSMLMRRRRRRGR</sequence>